<dbReference type="Pfam" id="PF05159">
    <property type="entry name" value="Capsule_synth"/>
    <property type="match status" value="1"/>
</dbReference>
<comment type="caution">
    <text evidence="1">The sequence shown here is derived from an EMBL/GenBank/DDBJ whole genome shotgun (WGS) entry which is preliminary data.</text>
</comment>
<dbReference type="Proteomes" id="UP000541857">
    <property type="component" value="Unassembled WGS sequence"/>
</dbReference>
<protein>
    <recommendedName>
        <fullName evidence="3">Capsule polysaccharide biosynthesis protein</fullName>
    </recommendedName>
</protein>
<keyword evidence="2" id="KW-1185">Reference proteome</keyword>
<gene>
    <name evidence="1" type="ORF">H3Z82_04245</name>
</gene>
<evidence type="ECO:0000313" key="2">
    <source>
        <dbReference type="Proteomes" id="UP000541857"/>
    </source>
</evidence>
<dbReference type="InterPro" id="IPR007833">
    <property type="entry name" value="Capsule_polysaccharide_synth"/>
</dbReference>
<dbReference type="RefSeq" id="WP_182202823.1">
    <property type="nucleotide sequence ID" value="NZ_JACGLT010000002.1"/>
</dbReference>
<organism evidence="1 2">
    <name type="scientific">Gelidibacter maritimus</name>
    <dbReference type="NCBI Taxonomy" id="2761487"/>
    <lineage>
        <taxon>Bacteria</taxon>
        <taxon>Pseudomonadati</taxon>
        <taxon>Bacteroidota</taxon>
        <taxon>Flavobacteriia</taxon>
        <taxon>Flavobacteriales</taxon>
        <taxon>Flavobacteriaceae</taxon>
        <taxon>Gelidibacter</taxon>
    </lineage>
</organism>
<dbReference type="Gene3D" id="3.40.50.12580">
    <property type="match status" value="1"/>
</dbReference>
<accession>A0A7W2R2L8</accession>
<evidence type="ECO:0008006" key="3">
    <source>
        <dbReference type="Google" id="ProtNLM"/>
    </source>
</evidence>
<dbReference type="SUPFAM" id="SSF53756">
    <property type="entry name" value="UDP-Glycosyltransferase/glycogen phosphorylase"/>
    <property type="match status" value="1"/>
</dbReference>
<sequence length="443" mass="51345">MKLLFIENRHKTFLFELITNQLGKNGHEIHWLIQNKQFIPSGNAKKYIIDYPSTEINGYKKDQAIEDIIKSDRQFNHFNKQDTSYFYYYNDKIERYLKELKPDFVFGESTAFHELLTINNCKKQQILYLNPSTCRYPTGRFSFYKYNTLEPYLGSMEVLSDKDANAIIDQIVNRKTTPDYMKPSPASKRTIIKDKAIKIYSYAKGEKYNTPSPLTKYRLEKEKENNIKLWDAFAKDKIDVENKTILLYPLQMQPEANIDVWGHEHRNQLQLIKSISNLIPKNVVLVVKPNPKSKYELSRDLVDYVQNSSNIIALQHKVKMDEVFPHVDLVVTVTGTIAIECILSNKPVVTMTKTINNCAKSCIYIKNITTELQKIIDTVNNNTFHRNTNQEKINFINALNATSYKGVISDPFSDKNCISANNIELVTSAFINVIEKQHGQKNI</sequence>
<dbReference type="EMBL" id="JACGLT010000002">
    <property type="protein sequence ID" value="MBA6151932.1"/>
    <property type="molecule type" value="Genomic_DNA"/>
</dbReference>
<dbReference type="GO" id="GO:0015774">
    <property type="term" value="P:polysaccharide transport"/>
    <property type="evidence" value="ECO:0007669"/>
    <property type="project" value="InterPro"/>
</dbReference>
<dbReference type="AlphaFoldDB" id="A0A7W2R2L8"/>
<reference evidence="1 2" key="1">
    <citation type="submission" date="2020-07" db="EMBL/GenBank/DDBJ databases">
        <title>Bacterium isolated from marine sediment.</title>
        <authorList>
            <person name="Shang D."/>
        </authorList>
    </citation>
    <scope>NUCLEOTIDE SEQUENCE [LARGE SCALE GENOMIC DNA]</scope>
    <source>
        <strain evidence="1 2">F6074</strain>
    </source>
</reference>
<evidence type="ECO:0000313" key="1">
    <source>
        <dbReference type="EMBL" id="MBA6151932.1"/>
    </source>
</evidence>
<name>A0A7W2R2L8_9FLAO</name>
<dbReference type="GO" id="GO:0000271">
    <property type="term" value="P:polysaccharide biosynthetic process"/>
    <property type="evidence" value="ECO:0007669"/>
    <property type="project" value="InterPro"/>
</dbReference>
<proteinExistence type="predicted"/>
<dbReference type="InterPro" id="IPR043148">
    <property type="entry name" value="TagF_C"/>
</dbReference>